<sequence length="393" mass="42031">MRELLGQLKEIDLKSIDFQGLKKIDLQGIDKKRLGTAAATLVIALGAGYYMQSGQSQSQVAGPVVQPQPVQTASVLPTAPVEAQAEAQVEALAPEADPLPQVEEVDLVEDLPDPDPEVTPALVQPEPNAVAETLPEVALQPEESFDIAALDLSPSAEPVVAQPAPLATDHCTPSLTGRVEELAMMTLTVEAPCNANAEVEFSHEGLRFTEYLDEEGRVEVTVPALTRDAKVSAYLSETSVAHLELTVPEAAQYRRAALVWQGATGLQLHAFEEGADYGDEGHLWADHPGGLTRTMSGQGGFFTVLGSVAQGYAADIYTFPAYMMRSLSGPEMSIEAHVLETTCNSEIEGVFLRANGKDHPREMPVRIAAPGCDSVGEYLVFSDMAQELTIALN</sequence>
<evidence type="ECO:0008006" key="3">
    <source>
        <dbReference type="Google" id="ProtNLM"/>
    </source>
</evidence>
<proteinExistence type="predicted"/>
<gene>
    <name evidence="1" type="ORF">AKJ29_05565</name>
</gene>
<evidence type="ECO:0000313" key="1">
    <source>
        <dbReference type="EMBL" id="KPN64711.1"/>
    </source>
</evidence>
<dbReference type="OrthoDB" id="7956241at2"/>
<accession>A0A0P7I624</accession>
<dbReference type="Proteomes" id="UP000050471">
    <property type="component" value="Unassembled WGS sequence"/>
</dbReference>
<dbReference type="STRING" id="154981.AKJ29_05565"/>
<evidence type="ECO:0000313" key="2">
    <source>
        <dbReference type="Proteomes" id="UP000050471"/>
    </source>
</evidence>
<keyword evidence="2" id="KW-1185">Reference proteome</keyword>
<protein>
    <recommendedName>
        <fullName evidence="3">Translocase</fullName>
    </recommendedName>
</protein>
<reference evidence="1 2" key="1">
    <citation type="submission" date="2015-09" db="EMBL/GenBank/DDBJ databases">
        <title>Draft genome sequence of Aliiroseovarius crassostreae CV919-312TSm, the causative agent of Roseovarius Oyster Disease (formerly Juvenile Oyster Disease).</title>
        <authorList>
            <person name="Kessner L."/>
            <person name="Spinard E."/>
            <person name="Nelson D."/>
        </authorList>
    </citation>
    <scope>NUCLEOTIDE SEQUENCE [LARGE SCALE GENOMIC DNA]</scope>
    <source>
        <strain evidence="1 2">CV919-312</strain>
    </source>
</reference>
<dbReference type="EMBL" id="LKBA01000001">
    <property type="protein sequence ID" value="KPN64711.1"/>
    <property type="molecule type" value="Genomic_DNA"/>
</dbReference>
<name>A0A0P7I624_9RHOB</name>
<comment type="caution">
    <text evidence="1">The sequence shown here is derived from an EMBL/GenBank/DDBJ whole genome shotgun (WGS) entry which is preliminary data.</text>
</comment>
<dbReference type="RefSeq" id="WP_055187189.1">
    <property type="nucleotide sequence ID" value="NZ_FPBS01000015.1"/>
</dbReference>
<organism evidence="1 2">
    <name type="scientific">Aliiroseovarius crassostreae</name>
    <dbReference type="NCBI Taxonomy" id="154981"/>
    <lineage>
        <taxon>Bacteria</taxon>
        <taxon>Pseudomonadati</taxon>
        <taxon>Pseudomonadota</taxon>
        <taxon>Alphaproteobacteria</taxon>
        <taxon>Rhodobacterales</taxon>
        <taxon>Paracoccaceae</taxon>
        <taxon>Aliiroseovarius</taxon>
    </lineage>
</organism>
<dbReference type="AlphaFoldDB" id="A0A0P7I624"/>